<sequence length="290" mass="33114">MPKLKFQMWKIIFLIIFLPLNSCGQNPKNQIKNVEQSIPDEPIIIKNQGLTIIERFNPPKGFKRVNVGVNEFGTFLRTLPLKPSGSVVKYYNGNIKSSNNVYCAVVDLPIGNRDLHQCADAIIRLRADFLRKTDQINNIHFEFTNGFIADYSKWIKGNRIQVRGKNVRWVPGGTPGDSDEKFWEYLEIVFSYAGTLSLSRELEEVKITDMKIGDILIQGGSPGHAVILVDMVENIETGQKLVMLAQSYMPAQEIQILLNPLKTNNPWYEVKEGVILTPEWKFNSKDLKRF</sequence>
<dbReference type="InterPro" id="IPR032315">
    <property type="entry name" value="DUF4846"/>
</dbReference>
<gene>
    <name evidence="2" type="ORF">DCC35_20240</name>
</gene>
<name>A0A4D7JXK8_9BACT</name>
<feature type="signal peptide" evidence="1">
    <location>
        <begin position="1"/>
        <end position="24"/>
    </location>
</feature>
<evidence type="ECO:0000313" key="3">
    <source>
        <dbReference type="Proteomes" id="UP000298616"/>
    </source>
</evidence>
<dbReference type="OrthoDB" id="5511471at2"/>
<evidence type="ECO:0000313" key="2">
    <source>
        <dbReference type="EMBL" id="QCK16896.1"/>
    </source>
</evidence>
<dbReference type="AlphaFoldDB" id="A0A4D7JXK8"/>
<organism evidence="2 3">
    <name type="scientific">Mangrovivirga cuniculi</name>
    <dbReference type="NCBI Taxonomy" id="2715131"/>
    <lineage>
        <taxon>Bacteria</taxon>
        <taxon>Pseudomonadati</taxon>
        <taxon>Bacteroidota</taxon>
        <taxon>Cytophagia</taxon>
        <taxon>Cytophagales</taxon>
        <taxon>Mangrovivirgaceae</taxon>
        <taxon>Mangrovivirga</taxon>
    </lineage>
</organism>
<proteinExistence type="predicted"/>
<feature type="chain" id="PRO_5020304800" description="DUF4846 domain-containing protein" evidence="1">
    <location>
        <begin position="25"/>
        <end position="290"/>
    </location>
</feature>
<keyword evidence="1" id="KW-0732">Signal</keyword>
<evidence type="ECO:0000256" key="1">
    <source>
        <dbReference type="SAM" id="SignalP"/>
    </source>
</evidence>
<dbReference type="Proteomes" id="UP000298616">
    <property type="component" value="Chromosome"/>
</dbReference>
<protein>
    <recommendedName>
        <fullName evidence="4">DUF4846 domain-containing protein</fullName>
    </recommendedName>
</protein>
<dbReference type="Pfam" id="PF16138">
    <property type="entry name" value="DUF4846"/>
    <property type="match status" value="1"/>
</dbReference>
<dbReference type="EMBL" id="CP028923">
    <property type="protein sequence ID" value="QCK16896.1"/>
    <property type="molecule type" value="Genomic_DNA"/>
</dbReference>
<reference evidence="2 3" key="1">
    <citation type="submission" date="2018-04" db="EMBL/GenBank/DDBJ databases">
        <title>Complete genome uncultured novel isolate.</title>
        <authorList>
            <person name="Merlino G."/>
        </authorList>
    </citation>
    <scope>NUCLEOTIDE SEQUENCE [LARGE SCALE GENOMIC DNA]</scope>
    <source>
        <strain evidence="3">R1DC9</strain>
    </source>
</reference>
<dbReference type="KEGG" id="fpf:DCC35_20240"/>
<accession>A0A4D7JXK8</accession>
<keyword evidence="3" id="KW-1185">Reference proteome</keyword>
<evidence type="ECO:0008006" key="4">
    <source>
        <dbReference type="Google" id="ProtNLM"/>
    </source>
</evidence>